<keyword evidence="3" id="KW-1185">Reference proteome</keyword>
<keyword evidence="2" id="KW-0378">Hydrolase</keyword>
<accession>A0ABY4AX79</accession>
<gene>
    <name evidence="2" type="ORF">MTP13_08380</name>
</gene>
<evidence type="ECO:0000313" key="2">
    <source>
        <dbReference type="EMBL" id="UOE27778.1"/>
    </source>
</evidence>
<proteinExistence type="predicted"/>
<dbReference type="Pfam" id="PF02720">
    <property type="entry name" value="DUF222"/>
    <property type="match status" value="1"/>
</dbReference>
<name>A0ABY4AX79_9MICO</name>
<keyword evidence="2" id="KW-0255">Endonuclease</keyword>
<reference evidence="2 3" key="1">
    <citation type="submission" date="2022-03" db="EMBL/GenBank/DDBJ databases">
        <title>Agromyces sp. isolated from the gut of P. brevitarsis seulensis larvae.</title>
        <authorList>
            <person name="Won M."/>
            <person name="Kwon S.-W."/>
        </authorList>
    </citation>
    <scope>NUCLEOTIDE SEQUENCE [LARGE SCALE GENOMIC DNA]</scope>
    <source>
        <strain evidence="2 3">KACC 16215</strain>
    </source>
</reference>
<dbReference type="EMBL" id="CP094533">
    <property type="protein sequence ID" value="UOE27778.1"/>
    <property type="molecule type" value="Genomic_DNA"/>
</dbReference>
<dbReference type="RefSeq" id="WP_243570598.1">
    <property type="nucleotide sequence ID" value="NZ_BAAARD010000001.1"/>
</dbReference>
<keyword evidence="2" id="KW-0540">Nuclease</keyword>
<dbReference type="Proteomes" id="UP000831304">
    <property type="component" value="Chromosome"/>
</dbReference>
<dbReference type="SMART" id="SM00507">
    <property type="entry name" value="HNHc"/>
    <property type="match status" value="1"/>
</dbReference>
<evidence type="ECO:0000313" key="3">
    <source>
        <dbReference type="Proteomes" id="UP000831304"/>
    </source>
</evidence>
<feature type="domain" description="HNH nuclease" evidence="1">
    <location>
        <begin position="400"/>
        <end position="453"/>
    </location>
</feature>
<evidence type="ECO:0000259" key="1">
    <source>
        <dbReference type="SMART" id="SM00507"/>
    </source>
</evidence>
<dbReference type="CDD" id="cd00085">
    <property type="entry name" value="HNHc"/>
    <property type="match status" value="1"/>
</dbReference>
<dbReference type="GO" id="GO:0004519">
    <property type="term" value="F:endonuclease activity"/>
    <property type="evidence" value="ECO:0007669"/>
    <property type="project" value="UniProtKB-KW"/>
</dbReference>
<dbReference type="InterPro" id="IPR003870">
    <property type="entry name" value="DUF222"/>
</dbReference>
<organism evidence="2 3">
    <name type="scientific">Agromyces soli</name>
    <dbReference type="NCBI Taxonomy" id="659012"/>
    <lineage>
        <taxon>Bacteria</taxon>
        <taxon>Bacillati</taxon>
        <taxon>Actinomycetota</taxon>
        <taxon>Actinomycetes</taxon>
        <taxon>Micrococcales</taxon>
        <taxon>Microbacteriaceae</taxon>
        <taxon>Agromyces</taxon>
    </lineage>
</organism>
<dbReference type="InterPro" id="IPR003615">
    <property type="entry name" value="HNH_nuc"/>
</dbReference>
<sequence>MEISPPDAAAPAPVPRALEALMARAADVGAVWAGALLRESSPASVEADARAMSDDGVVRVVETLAVLARQVEALQVRLAAELDDRCTGIAGDDVAKAMGFSTPERLVAHATGGRQAEAAALVRLGRATATRPSFTGGLLAPKRPFLAAAVERGELGVEAAETIRRFLERVELRADPGELAAAEEFLVQRAARTGQRVAACTAVGADGLARLVKRLEAQLDPDGVKPREDELRARRGLTLWQDASGMIRVRGALDPVGGAALRSALDGLVGAELHRARDARAPFGARARHAAADAAVDGDPALAEHRTIAQMYADALVDVSRHALGCRAMPVLRQAMVVARVELEALVAGRGSATIDGIEQPVSLDAVRELVSSAGLAPLVVGSGDEPLHLGRSARLFTPAQKLALADRDGGCAWPACTRPPSHTEAHHIAWWGRDDGPTDLDNGVLLCSHHHHRVHDDGWRVRIRDGRSWFVPPAHLDPEQLPRPGNTSIDREFRRRLQERRAPAPAVA</sequence>
<protein>
    <submittedName>
        <fullName evidence="2">HNH endonuclease</fullName>
    </submittedName>
</protein>